<evidence type="ECO:0000256" key="1">
    <source>
        <dbReference type="SAM" id="Phobius"/>
    </source>
</evidence>
<sequence>MIAELTTMVRAISATLILLPTVIGMGWNIFYNNSFYLLMIQIIGCNLYSLFLFLYIAFPITLSGVTNLKEDNIFYYGPLFLEGFAFSGMFLFAFVIAVNRLTIFVFPIVNRKLFTSVNTFIISACLWIYISFMMIMNKIKGCTKLFSEEEFYFWYNCTDQNNDGYHYNDTIPLSVLFLIQMIAFKFIPLLDTIDSHRIVATTFNNLLAIVCDIASPILLLEHIFSISYEMETKNEVDVEASTIVRIICALFILIPTVIGMILHFIVMTVFYKVIIFIICICHSALCAYPINR</sequence>
<feature type="transmembrane region" description="Helical" evidence="1">
    <location>
        <begin position="171"/>
        <end position="190"/>
    </location>
</feature>
<feature type="transmembrane region" description="Helical" evidence="1">
    <location>
        <begin position="269"/>
        <end position="290"/>
    </location>
</feature>
<dbReference type="EMBL" id="KN716487">
    <property type="protein sequence ID" value="KJH44266.1"/>
    <property type="molecule type" value="Genomic_DNA"/>
</dbReference>
<feature type="transmembrane region" description="Helical" evidence="1">
    <location>
        <begin position="202"/>
        <end position="223"/>
    </location>
</feature>
<name>A0A0D8XPH9_DICVI</name>
<evidence type="ECO:0000313" key="4">
    <source>
        <dbReference type="Proteomes" id="UP000053766"/>
    </source>
</evidence>
<keyword evidence="1" id="KW-1133">Transmembrane helix</keyword>
<keyword evidence="4" id="KW-1185">Reference proteome</keyword>
<feature type="transmembrane region" description="Helical" evidence="1">
    <location>
        <begin position="12"/>
        <end position="30"/>
    </location>
</feature>
<dbReference type="Pfam" id="PF10328">
    <property type="entry name" value="7TM_GPCR_Srx"/>
    <property type="match status" value="1"/>
</dbReference>
<evidence type="ECO:0000259" key="2">
    <source>
        <dbReference type="Pfam" id="PF10328"/>
    </source>
</evidence>
<feature type="transmembrane region" description="Helical" evidence="1">
    <location>
        <begin position="78"/>
        <end position="101"/>
    </location>
</feature>
<keyword evidence="1" id="KW-0472">Membrane</keyword>
<feature type="transmembrane region" description="Helical" evidence="1">
    <location>
        <begin position="37"/>
        <end position="58"/>
    </location>
</feature>
<reference evidence="3 4" key="1">
    <citation type="submission" date="2013-11" db="EMBL/GenBank/DDBJ databases">
        <title>Draft genome of the bovine lungworm Dictyocaulus viviparus.</title>
        <authorList>
            <person name="Mitreva M."/>
        </authorList>
    </citation>
    <scope>NUCLEOTIDE SEQUENCE [LARGE SCALE GENOMIC DNA]</scope>
    <source>
        <strain evidence="3 4">HannoverDv2000</strain>
    </source>
</reference>
<keyword evidence="1" id="KW-0812">Transmembrane</keyword>
<dbReference type="InterPro" id="IPR019430">
    <property type="entry name" value="7TM_GPCR_serpentine_rcpt_Srx"/>
</dbReference>
<feature type="transmembrane region" description="Helical" evidence="1">
    <location>
        <begin position="113"/>
        <end position="136"/>
    </location>
</feature>
<dbReference type="OrthoDB" id="5868068at2759"/>
<evidence type="ECO:0000313" key="3">
    <source>
        <dbReference type="EMBL" id="KJH44266.1"/>
    </source>
</evidence>
<protein>
    <recommendedName>
        <fullName evidence="2">7TM GPCR serpentine receptor class x (Srx) domain-containing protein</fullName>
    </recommendedName>
</protein>
<reference evidence="4" key="2">
    <citation type="journal article" date="2016" name="Sci. Rep.">
        <title>Dictyocaulus viviparus genome, variome and transcriptome elucidate lungworm biology and support future intervention.</title>
        <authorList>
            <person name="McNulty S.N."/>
            <person name="Strube C."/>
            <person name="Rosa B.A."/>
            <person name="Martin J.C."/>
            <person name="Tyagi R."/>
            <person name="Choi Y.J."/>
            <person name="Wang Q."/>
            <person name="Hallsworth Pepin K."/>
            <person name="Zhang X."/>
            <person name="Ozersky P."/>
            <person name="Wilson R.K."/>
            <person name="Sternberg P.W."/>
            <person name="Gasser R.B."/>
            <person name="Mitreva M."/>
        </authorList>
    </citation>
    <scope>NUCLEOTIDE SEQUENCE [LARGE SCALE GENOMIC DNA]</scope>
    <source>
        <strain evidence="4">HannoverDv2000</strain>
    </source>
</reference>
<dbReference type="Proteomes" id="UP000053766">
    <property type="component" value="Unassembled WGS sequence"/>
</dbReference>
<proteinExistence type="predicted"/>
<dbReference type="AlphaFoldDB" id="A0A0D8XPH9"/>
<feature type="domain" description="7TM GPCR serpentine receptor class x (Srx)" evidence="2">
    <location>
        <begin position="32"/>
        <end position="184"/>
    </location>
</feature>
<accession>A0A0D8XPH9</accession>
<feature type="transmembrane region" description="Helical" evidence="1">
    <location>
        <begin position="243"/>
        <end position="262"/>
    </location>
</feature>
<organism evidence="3 4">
    <name type="scientific">Dictyocaulus viviparus</name>
    <name type="common">Bovine lungworm</name>
    <dbReference type="NCBI Taxonomy" id="29172"/>
    <lineage>
        <taxon>Eukaryota</taxon>
        <taxon>Metazoa</taxon>
        <taxon>Ecdysozoa</taxon>
        <taxon>Nematoda</taxon>
        <taxon>Chromadorea</taxon>
        <taxon>Rhabditida</taxon>
        <taxon>Rhabditina</taxon>
        <taxon>Rhabditomorpha</taxon>
        <taxon>Strongyloidea</taxon>
        <taxon>Metastrongylidae</taxon>
        <taxon>Dictyocaulus</taxon>
    </lineage>
</organism>
<gene>
    <name evidence="3" type="ORF">DICVIV_09711</name>
</gene>